<keyword evidence="2" id="KW-0812">Transmembrane</keyword>
<evidence type="ECO:0000313" key="3">
    <source>
        <dbReference type="EMBL" id="GGP91399.1"/>
    </source>
</evidence>
<feature type="compositionally biased region" description="Basic and acidic residues" evidence="1">
    <location>
        <begin position="217"/>
        <end position="230"/>
    </location>
</feature>
<dbReference type="RefSeq" id="WP_189246306.1">
    <property type="nucleotide sequence ID" value="NZ_BMQJ01000004.1"/>
</dbReference>
<accession>A0ABQ2QSH5</accession>
<keyword evidence="4" id="KW-1185">Reference proteome</keyword>
<evidence type="ECO:0000256" key="1">
    <source>
        <dbReference type="SAM" id="MobiDB-lite"/>
    </source>
</evidence>
<gene>
    <name evidence="3" type="ORF">GCM10010140_21410</name>
</gene>
<evidence type="ECO:0000256" key="2">
    <source>
        <dbReference type="SAM" id="Phobius"/>
    </source>
</evidence>
<proteinExistence type="predicted"/>
<protein>
    <recommendedName>
        <fullName evidence="5">Secreted protein</fullName>
    </recommendedName>
</protein>
<name>A0ABQ2QSH5_9ACTN</name>
<dbReference type="EMBL" id="BMQJ01000004">
    <property type="protein sequence ID" value="GGP91399.1"/>
    <property type="molecule type" value="Genomic_DNA"/>
</dbReference>
<reference evidence="4" key="1">
    <citation type="journal article" date="2019" name="Int. J. Syst. Evol. Microbiol.">
        <title>The Global Catalogue of Microorganisms (GCM) 10K type strain sequencing project: providing services to taxonomists for standard genome sequencing and annotation.</title>
        <authorList>
            <consortium name="The Broad Institute Genomics Platform"/>
            <consortium name="The Broad Institute Genome Sequencing Center for Infectious Disease"/>
            <person name="Wu L."/>
            <person name="Ma J."/>
        </authorList>
    </citation>
    <scope>NUCLEOTIDE SEQUENCE [LARGE SCALE GENOMIC DNA]</scope>
    <source>
        <strain evidence="4">JCM 3115</strain>
    </source>
</reference>
<feature type="compositionally biased region" description="Basic and acidic residues" evidence="1">
    <location>
        <begin position="174"/>
        <end position="186"/>
    </location>
</feature>
<feature type="region of interest" description="Disordered" evidence="1">
    <location>
        <begin position="174"/>
        <end position="230"/>
    </location>
</feature>
<keyword evidence="2" id="KW-1133">Transmembrane helix</keyword>
<comment type="caution">
    <text evidence="3">The sequence shown here is derived from an EMBL/GenBank/DDBJ whole genome shotgun (WGS) entry which is preliminary data.</text>
</comment>
<evidence type="ECO:0000313" key="4">
    <source>
        <dbReference type="Proteomes" id="UP000611554"/>
    </source>
</evidence>
<evidence type="ECO:0008006" key="5">
    <source>
        <dbReference type="Google" id="ProtNLM"/>
    </source>
</evidence>
<keyword evidence="2" id="KW-0472">Membrane</keyword>
<dbReference type="Proteomes" id="UP000611554">
    <property type="component" value="Unassembled WGS sequence"/>
</dbReference>
<feature type="transmembrane region" description="Helical" evidence="2">
    <location>
        <begin position="6"/>
        <end position="26"/>
    </location>
</feature>
<organism evidence="3 4">
    <name type="scientific">Streptosporangium pseudovulgare</name>
    <dbReference type="NCBI Taxonomy" id="35765"/>
    <lineage>
        <taxon>Bacteria</taxon>
        <taxon>Bacillati</taxon>
        <taxon>Actinomycetota</taxon>
        <taxon>Actinomycetes</taxon>
        <taxon>Streptosporangiales</taxon>
        <taxon>Streptosporangiaceae</taxon>
        <taxon>Streptosporangium</taxon>
    </lineage>
</organism>
<sequence length="230" mass="24995">MDSGTIVAVSATVIAVASLVVSIYQLRATRLHNRHTLRPLLQLRVALIPGGKAGLLLVNTGLGPAIVTGTRAWCDGEPIGPWTRAAAKKMADPTIPGFMRYTLTDGYGLPSGHTTFLLSVDDYDDDLHSTFKKLVEQRFDVEIQYESLYGGENFVVSTRLEAWRTATIAPWAKPDRRQVPEPEDPRTVTAASGEPQEAVAVPEEPRGVAAAPEEPQEVLKGEEDSPPVDR</sequence>